<dbReference type="Proteomes" id="UP000321150">
    <property type="component" value="Unassembled WGS sequence"/>
</dbReference>
<sequence length="106" mass="12554">MDLENRQEVYQMAIDKWGHVAQMEMLQEEATELAQSALKLALSARKFMRKDTAETFKNLASEMADVEIMIEQMKFMFPSIDPMVEEQKRYKVNRLKKRVENNTFTE</sequence>
<dbReference type="EMBL" id="BJYI01000026">
    <property type="protein sequence ID" value="GEN74103.1"/>
    <property type="molecule type" value="Genomic_DNA"/>
</dbReference>
<protein>
    <submittedName>
        <fullName evidence="1">Uncharacterized protein</fullName>
    </submittedName>
</protein>
<dbReference type="OrthoDB" id="1263381at2"/>
<reference evidence="1 2" key="1">
    <citation type="submission" date="2019-07" db="EMBL/GenBank/DDBJ databases">
        <title>Whole genome shotgun sequence of Chryseobacterium lathyri NBRC 105250.</title>
        <authorList>
            <person name="Hosoyama A."/>
            <person name="Uohara A."/>
            <person name="Ohji S."/>
            <person name="Ichikawa N."/>
        </authorList>
    </citation>
    <scope>NUCLEOTIDE SEQUENCE [LARGE SCALE GENOMIC DNA]</scope>
    <source>
        <strain evidence="1 2">NBRC 105250</strain>
    </source>
</reference>
<evidence type="ECO:0000313" key="1">
    <source>
        <dbReference type="EMBL" id="GEN74103.1"/>
    </source>
</evidence>
<comment type="caution">
    <text evidence="1">The sequence shown here is derived from an EMBL/GenBank/DDBJ whole genome shotgun (WGS) entry which is preliminary data.</text>
</comment>
<dbReference type="CDD" id="cd11539">
    <property type="entry name" value="NTP-PPase_u2"/>
    <property type="match status" value="1"/>
</dbReference>
<organism evidence="1 2">
    <name type="scientific">Chryseobacterium lathyri</name>
    <dbReference type="NCBI Taxonomy" id="395933"/>
    <lineage>
        <taxon>Bacteria</taxon>
        <taxon>Pseudomonadati</taxon>
        <taxon>Bacteroidota</taxon>
        <taxon>Flavobacteriia</taxon>
        <taxon>Flavobacteriales</taxon>
        <taxon>Weeksellaceae</taxon>
        <taxon>Chryseobacterium group</taxon>
        <taxon>Chryseobacterium</taxon>
    </lineage>
</organism>
<dbReference type="AlphaFoldDB" id="A0A511YG03"/>
<gene>
    <name evidence="1" type="ORF">CLA01_41750</name>
</gene>
<proteinExistence type="predicted"/>
<evidence type="ECO:0000313" key="2">
    <source>
        <dbReference type="Proteomes" id="UP000321150"/>
    </source>
</evidence>
<dbReference type="RefSeq" id="WP_111960163.1">
    <property type="nucleotide sequence ID" value="NZ_BJYI01000026.1"/>
</dbReference>
<name>A0A511YG03_9FLAO</name>
<accession>A0A511YG03</accession>